<sequence length="899" mass="101272">MGCRLHLLHWRVPTFKFVLLASVILHVTSGQDVTTAMPELEETTGSTTSDPEIVTDPAVDAVDAPIVDPVDTSGVDPGIDPTVDPVEATVTRWVSDRRDFSTVTRWVSDRRDFSTVTRWVSDRRDFSTVTRWVSDRRDFSTVTRWVSDRRDFSTVTRWVSDRRDFSTVTRWVSDRRDFSTVTRWVSDRRDFSTVTRWVSDRRDFSTVTRWVSDRRDFSTVTRWVSDRRDFSTVTRWVSGRRDFSTVTRWVSDRRDFSTVTRCVSDRRDFSTVTRWVSDRRDFSTVTRWVSDRRDFSTVTRWVSDRRDFSTVTRCVSDRRDFSTVTRWVSDRQPTPTKADLEAVQEELDQSCCFILDIDCDLVLSVMEPVKRRRRSEMGQRHRRQTNLSDRFIDQLGINLLRFETCLCQAVTSPSTCRMLYPPDFYRPSTAQVFSTAFQEKGVVKRMTCSFYSGSVVDCTFESSAPYHQNVTSEVVMLMKLARAVSLEDCAACDPLSCTFSVFKRRLQPQNSTFNQDYDACIHEATGTSVPGPTASPPAPILTPDTSGQPGGDDQFLSRAELYQHLATAIFPIVPTPQQVFPRLSDYGIFLGVGRLGGNTTMRELFGLTVDGRSAIYPRLDHGHGGRGHTHGGEGRDDHSNLTVMVGAVVGGLVAGALITFLLLLLFVYKNRPTSTRPRSKTSRSLRDMPNVKLDNDNFTPMPACGADMQPPVARVPPMMTVYPRRPSDTSGPAYPGLSRENLIHLTSPTGLSPSNPYLLEMETCPDHYNISYEDTEQLSTSIYSSVDDDLVETDAEHAAVSATTSTAALSPGKTGDSSPRHTPAAKSPRASRVPEVPVFVKPRPRGADKPRREVQISMGINKGGRPQQKCSALERPVVKPPVLPKPNTSESWSTPEPRE</sequence>
<feature type="compositionally biased region" description="Low complexity" evidence="1">
    <location>
        <begin position="798"/>
        <end position="810"/>
    </location>
</feature>
<reference evidence="4" key="1">
    <citation type="journal article" date="2023" name="G3 (Bethesda)">
        <title>A reference genome for the long-term kleptoplast-retaining sea slug Elysia crispata morphotype clarki.</title>
        <authorList>
            <person name="Eastman K.E."/>
            <person name="Pendleton A.L."/>
            <person name="Shaikh M.A."/>
            <person name="Suttiyut T."/>
            <person name="Ogas R."/>
            <person name="Tomko P."/>
            <person name="Gavelis G."/>
            <person name="Widhalm J.R."/>
            <person name="Wisecaver J.H."/>
        </authorList>
    </citation>
    <scope>NUCLEOTIDE SEQUENCE</scope>
    <source>
        <strain evidence="4">ECLA1</strain>
    </source>
</reference>
<dbReference type="EMBL" id="JAWDGP010004848">
    <property type="protein sequence ID" value="KAK3761757.1"/>
    <property type="molecule type" value="Genomic_DNA"/>
</dbReference>
<feature type="signal peptide" evidence="3">
    <location>
        <begin position="1"/>
        <end position="30"/>
    </location>
</feature>
<feature type="region of interest" description="Disordered" evidence="1">
    <location>
        <begin position="525"/>
        <end position="550"/>
    </location>
</feature>
<accession>A0AAE0Z4M9</accession>
<evidence type="ECO:0000313" key="5">
    <source>
        <dbReference type="Proteomes" id="UP001283361"/>
    </source>
</evidence>
<feature type="compositionally biased region" description="Basic and acidic residues" evidence="1">
    <location>
        <begin position="845"/>
        <end position="854"/>
    </location>
</feature>
<comment type="caution">
    <text evidence="4">The sequence shown here is derived from an EMBL/GenBank/DDBJ whole genome shotgun (WGS) entry which is preliminary data.</text>
</comment>
<keyword evidence="2" id="KW-0472">Membrane</keyword>
<keyword evidence="3" id="KW-0732">Signal</keyword>
<feature type="chain" id="PRO_5042270159" evidence="3">
    <location>
        <begin position="31"/>
        <end position="899"/>
    </location>
</feature>
<dbReference type="Proteomes" id="UP001283361">
    <property type="component" value="Unassembled WGS sequence"/>
</dbReference>
<dbReference type="AlphaFoldDB" id="A0AAE0Z4M9"/>
<organism evidence="4 5">
    <name type="scientific">Elysia crispata</name>
    <name type="common">lettuce slug</name>
    <dbReference type="NCBI Taxonomy" id="231223"/>
    <lineage>
        <taxon>Eukaryota</taxon>
        <taxon>Metazoa</taxon>
        <taxon>Spiralia</taxon>
        <taxon>Lophotrochozoa</taxon>
        <taxon>Mollusca</taxon>
        <taxon>Gastropoda</taxon>
        <taxon>Heterobranchia</taxon>
        <taxon>Euthyneura</taxon>
        <taxon>Panpulmonata</taxon>
        <taxon>Sacoglossa</taxon>
        <taxon>Placobranchoidea</taxon>
        <taxon>Plakobranchidae</taxon>
        <taxon>Elysia</taxon>
    </lineage>
</organism>
<evidence type="ECO:0000256" key="1">
    <source>
        <dbReference type="SAM" id="MobiDB-lite"/>
    </source>
</evidence>
<keyword evidence="2" id="KW-1133">Transmembrane helix</keyword>
<feature type="region of interest" description="Disordered" evidence="1">
    <location>
        <begin position="798"/>
        <end position="899"/>
    </location>
</feature>
<keyword evidence="2" id="KW-0812">Transmembrane</keyword>
<evidence type="ECO:0000256" key="2">
    <source>
        <dbReference type="SAM" id="Phobius"/>
    </source>
</evidence>
<evidence type="ECO:0000256" key="3">
    <source>
        <dbReference type="SAM" id="SignalP"/>
    </source>
</evidence>
<gene>
    <name evidence="4" type="ORF">RRG08_004203</name>
</gene>
<evidence type="ECO:0000313" key="4">
    <source>
        <dbReference type="EMBL" id="KAK3761757.1"/>
    </source>
</evidence>
<name>A0AAE0Z4M9_9GAST</name>
<proteinExistence type="predicted"/>
<feature type="non-terminal residue" evidence="4">
    <location>
        <position position="1"/>
    </location>
</feature>
<keyword evidence="5" id="KW-1185">Reference proteome</keyword>
<protein>
    <submittedName>
        <fullName evidence="4">Uncharacterized protein</fullName>
    </submittedName>
</protein>
<feature type="compositionally biased region" description="Polar residues" evidence="1">
    <location>
        <begin position="887"/>
        <end position="899"/>
    </location>
</feature>
<feature type="transmembrane region" description="Helical" evidence="2">
    <location>
        <begin position="643"/>
        <end position="668"/>
    </location>
</feature>